<reference evidence="5" key="1">
    <citation type="journal article" date="2011" name="Science">
        <title>The plant cell wall-decomposing machinery underlies the functional diversity of forest fungi.</title>
        <authorList>
            <person name="Eastwood D.C."/>
            <person name="Floudas D."/>
            <person name="Binder M."/>
            <person name="Majcherczyk A."/>
            <person name="Schneider P."/>
            <person name="Aerts A."/>
            <person name="Asiegbu F.O."/>
            <person name="Baker S.E."/>
            <person name="Barry K."/>
            <person name="Bendiksby M."/>
            <person name="Blumentritt M."/>
            <person name="Coutinho P.M."/>
            <person name="Cullen D."/>
            <person name="de Vries R.P."/>
            <person name="Gathman A."/>
            <person name="Goodell B."/>
            <person name="Henrissat B."/>
            <person name="Ihrmark K."/>
            <person name="Kauserud H."/>
            <person name="Kohler A."/>
            <person name="LaButti K."/>
            <person name="Lapidus A."/>
            <person name="Lavin J.L."/>
            <person name="Lee Y.-H."/>
            <person name="Lindquist E."/>
            <person name="Lilly W."/>
            <person name="Lucas S."/>
            <person name="Morin E."/>
            <person name="Murat C."/>
            <person name="Oguiza J.A."/>
            <person name="Park J."/>
            <person name="Pisabarro A.G."/>
            <person name="Riley R."/>
            <person name="Rosling A."/>
            <person name="Salamov A."/>
            <person name="Schmidt O."/>
            <person name="Schmutz J."/>
            <person name="Skrede I."/>
            <person name="Stenlid J."/>
            <person name="Wiebenga A."/>
            <person name="Xie X."/>
            <person name="Kuees U."/>
            <person name="Hibbett D.S."/>
            <person name="Hoffmeister D."/>
            <person name="Hoegberg N."/>
            <person name="Martin F."/>
            <person name="Grigoriev I.V."/>
            <person name="Watkinson S.C."/>
        </authorList>
    </citation>
    <scope>NUCLEOTIDE SEQUENCE [LARGE SCALE GENOMIC DNA]</scope>
    <source>
        <strain evidence="5">strain S7.3</strain>
    </source>
</reference>
<organism evidence="5">
    <name type="scientific">Serpula lacrymans var. lacrymans (strain S7.3)</name>
    <name type="common">Dry rot fungus</name>
    <dbReference type="NCBI Taxonomy" id="936435"/>
    <lineage>
        <taxon>Eukaryota</taxon>
        <taxon>Fungi</taxon>
        <taxon>Dikarya</taxon>
        <taxon>Basidiomycota</taxon>
        <taxon>Agaricomycotina</taxon>
        <taxon>Agaricomycetes</taxon>
        <taxon>Agaricomycetidae</taxon>
        <taxon>Boletales</taxon>
        <taxon>Coniophorineae</taxon>
        <taxon>Serpulaceae</taxon>
        <taxon>Serpula</taxon>
    </lineage>
</organism>
<accession>F8QF85</accession>
<dbReference type="NCBIfam" id="TIGR00756">
    <property type="entry name" value="PPR"/>
    <property type="match status" value="1"/>
</dbReference>
<dbReference type="InterPro" id="IPR011990">
    <property type="entry name" value="TPR-like_helical_dom_sf"/>
</dbReference>
<protein>
    <recommendedName>
        <fullName evidence="6">Pentacotripeptide-repeat region of PRORP domain-containing protein</fullName>
    </recommendedName>
</protein>
<dbReference type="InterPro" id="IPR002885">
    <property type="entry name" value="PPR_rpt"/>
</dbReference>
<dbReference type="Pfam" id="PF13041">
    <property type="entry name" value="PPR_2"/>
    <property type="match status" value="1"/>
</dbReference>
<dbReference type="EMBL" id="GL945495">
    <property type="protein sequence ID" value="EGN93044.1"/>
    <property type="molecule type" value="Genomic_DNA"/>
</dbReference>
<dbReference type="PANTHER" id="PTHR47942:SF63">
    <property type="entry name" value="PENTATRICOPEPTIDE REPEAT-CONTAINING PROTEIN"/>
    <property type="match status" value="1"/>
</dbReference>
<feature type="repeat" description="PPR" evidence="2">
    <location>
        <begin position="133"/>
        <end position="167"/>
    </location>
</feature>
<dbReference type="PROSITE" id="PS51375">
    <property type="entry name" value="PPR"/>
    <property type="match status" value="1"/>
</dbReference>
<dbReference type="AlphaFoldDB" id="F8QF85"/>
<sequence length="634" mass="72127">MLRIAGKSIVDDAQYCFKHLNPPCLRSQILHRCISTDTSNNTYSIPPKIRRQPDSRSSSPRRNPHPGEDTSRKPWTTSSKSKKAYGTAKDEEQRKKRLLTPYKLALQLKDLCAEGDFKGAVTRLKNVPLDAQNVPVWNTLMSECVQAQRHQLAYELYIDMKRRGFSPTTATYTTLFMGLSRITNWSAHPKQLTHAHTLYENFLKHLEAVKFHEPDNMRELNTTPITLYMKVLGLAGDYQKIFDVYFAMDQEGPLTPNKYVFTTMFQSILERQVRDKADEEISVHNRAASDAKHVWMQMEKVMQKNPKFELDPFLIGSALKALARGRPNDQSFALEIIRDHLGLTKPGESAPQGFSKHLTNYTLDAALQICNAMQKHRLCIHFVKQVIAKNPMEKSYTRELVDSTHILWMLKSYAGLASLGSLNESSQVLEALEWALENQAIYDLPKLRPSPFAYHIAMMTCWRSGDWAAALRTLELMTGIMSEEFQVSGGREAPKVQERSSSRSMYADVQTMSYLLRTALSTNDYGNMRQALWLVEYVGVTELLVVGKAPYYKSKFAVALLDILNHLQKSGDEEDSQLQRWISWRSQAREVARAAKSSPIPEQEGQILGSDRAVAATDNFIAFEMASRNSKARK</sequence>
<dbReference type="HOGENOM" id="CLU_026239_0_0_1"/>
<dbReference type="InterPro" id="IPR051222">
    <property type="entry name" value="PPR/CCM1_RNA-binding"/>
</dbReference>
<evidence type="ECO:0000313" key="4">
    <source>
        <dbReference type="EMBL" id="EGN93044.1"/>
    </source>
</evidence>
<dbReference type="eggNOG" id="ENOG502QSY4">
    <property type="taxonomic scope" value="Eukaryota"/>
</dbReference>
<keyword evidence="1" id="KW-0677">Repeat</keyword>
<name>F8QF85_SERL3</name>
<proteinExistence type="predicted"/>
<dbReference type="PANTHER" id="PTHR47942">
    <property type="entry name" value="TETRATRICOPEPTIDE REPEAT (TPR)-LIKE SUPERFAMILY PROTEIN-RELATED"/>
    <property type="match status" value="1"/>
</dbReference>
<gene>
    <name evidence="4" type="ORF">SERLA73DRAFT_163727</name>
</gene>
<dbReference type="STRING" id="936435.F8QF85"/>
<dbReference type="InParanoid" id="F8QF85"/>
<dbReference type="Proteomes" id="UP000008063">
    <property type="component" value="Unassembled WGS sequence"/>
</dbReference>
<feature type="region of interest" description="Disordered" evidence="3">
    <location>
        <begin position="41"/>
        <end position="92"/>
    </location>
</feature>
<evidence type="ECO:0000256" key="1">
    <source>
        <dbReference type="ARBA" id="ARBA00022737"/>
    </source>
</evidence>
<evidence type="ECO:0000313" key="5">
    <source>
        <dbReference type="Proteomes" id="UP000008063"/>
    </source>
</evidence>
<dbReference type="OMA" id="LYIDMKR"/>
<evidence type="ECO:0008006" key="6">
    <source>
        <dbReference type="Google" id="ProtNLM"/>
    </source>
</evidence>
<dbReference type="OrthoDB" id="185373at2759"/>
<dbReference type="Gene3D" id="1.25.40.10">
    <property type="entry name" value="Tetratricopeptide repeat domain"/>
    <property type="match status" value="2"/>
</dbReference>
<keyword evidence="5" id="KW-1185">Reference proteome</keyword>
<evidence type="ECO:0000256" key="3">
    <source>
        <dbReference type="SAM" id="MobiDB-lite"/>
    </source>
</evidence>
<evidence type="ECO:0000256" key="2">
    <source>
        <dbReference type="PROSITE-ProRule" id="PRU00708"/>
    </source>
</evidence>